<dbReference type="EMBL" id="JBAMYC010000011">
    <property type="protein sequence ID" value="MEI1250285.1"/>
    <property type="molecule type" value="Genomic_DNA"/>
</dbReference>
<dbReference type="Proteomes" id="UP001531129">
    <property type="component" value="Unassembled WGS sequence"/>
</dbReference>
<proteinExistence type="predicted"/>
<evidence type="ECO:0000313" key="1">
    <source>
        <dbReference type="EMBL" id="MEI1250285.1"/>
    </source>
</evidence>
<organism evidence="1 2">
    <name type="scientific">Rhizobium aouanii</name>
    <dbReference type="NCBI Taxonomy" id="3118145"/>
    <lineage>
        <taxon>Bacteria</taxon>
        <taxon>Pseudomonadati</taxon>
        <taxon>Pseudomonadota</taxon>
        <taxon>Alphaproteobacteria</taxon>
        <taxon>Hyphomicrobiales</taxon>
        <taxon>Rhizobiaceae</taxon>
        <taxon>Rhizobium/Agrobacterium group</taxon>
        <taxon>Rhizobium</taxon>
    </lineage>
</organism>
<keyword evidence="2" id="KW-1185">Reference proteome</keyword>
<dbReference type="RefSeq" id="WP_335913943.1">
    <property type="nucleotide sequence ID" value="NZ_JBAMYB010000011.1"/>
</dbReference>
<gene>
    <name evidence="1" type="ORF">V8Q02_20110</name>
</gene>
<accession>A0ABU8CQF5</accession>
<name>A0ABU8CQF5_9HYPH</name>
<protein>
    <submittedName>
        <fullName evidence="1">Uncharacterized protein</fullName>
    </submittedName>
</protein>
<sequence>MKSNFGESMIWLAAVEGGGDGSPHAAKATGRGDALTRADAQNFARPAKTEFSPVFRLYFSYCRTINNQGKA</sequence>
<comment type="caution">
    <text evidence="1">The sequence shown here is derived from an EMBL/GenBank/DDBJ whole genome shotgun (WGS) entry which is preliminary data.</text>
</comment>
<reference evidence="1 2" key="1">
    <citation type="submission" date="2024-01" db="EMBL/GenBank/DDBJ databases">
        <title>Draft genome sequences of three bacterial strains isolated from Acacia saligna represent a potential new species within the genus Rhizobium.</title>
        <authorList>
            <person name="Tambong J.T."/>
            <person name="Mnasri B."/>
        </authorList>
    </citation>
    <scope>NUCLEOTIDE SEQUENCE [LARGE SCALE GENOMIC DNA]</scope>
    <source>
        <strain evidence="1 2">1AS12I</strain>
    </source>
</reference>
<evidence type="ECO:0000313" key="2">
    <source>
        <dbReference type="Proteomes" id="UP001531129"/>
    </source>
</evidence>